<dbReference type="InterPro" id="IPR016194">
    <property type="entry name" value="SPOC-like_C_dom_sf"/>
</dbReference>
<dbReference type="CDD" id="cd00788">
    <property type="entry name" value="KU70"/>
    <property type="match status" value="1"/>
</dbReference>
<evidence type="ECO:0000313" key="22">
    <source>
        <dbReference type="EMBL" id="PMD54067.1"/>
    </source>
</evidence>
<dbReference type="InterPro" id="IPR006165">
    <property type="entry name" value="Ku70"/>
</dbReference>
<evidence type="ECO:0000256" key="5">
    <source>
        <dbReference type="ARBA" id="ARBA00021796"/>
    </source>
</evidence>
<dbReference type="Gene3D" id="1.10.1600.10">
    <property type="match status" value="1"/>
</dbReference>
<evidence type="ECO:0000256" key="3">
    <source>
        <dbReference type="ARBA" id="ARBA00005240"/>
    </source>
</evidence>
<dbReference type="Pfam" id="PF03731">
    <property type="entry name" value="Ku_N"/>
    <property type="match status" value="1"/>
</dbReference>
<reference evidence="22 23" key="1">
    <citation type="submission" date="2016-04" db="EMBL/GenBank/DDBJ databases">
        <title>A degradative enzymes factory behind the ericoid mycorrhizal symbiosis.</title>
        <authorList>
            <consortium name="DOE Joint Genome Institute"/>
            <person name="Martino E."/>
            <person name="Morin E."/>
            <person name="Grelet G."/>
            <person name="Kuo A."/>
            <person name="Kohler A."/>
            <person name="Daghino S."/>
            <person name="Barry K."/>
            <person name="Choi C."/>
            <person name="Cichocki N."/>
            <person name="Clum A."/>
            <person name="Copeland A."/>
            <person name="Hainaut M."/>
            <person name="Haridas S."/>
            <person name="Labutti K."/>
            <person name="Lindquist E."/>
            <person name="Lipzen A."/>
            <person name="Khouja H.-R."/>
            <person name="Murat C."/>
            <person name="Ohm R."/>
            <person name="Olson A."/>
            <person name="Spatafora J."/>
            <person name="Veneault-Fourrey C."/>
            <person name="Henrissat B."/>
            <person name="Grigoriev I."/>
            <person name="Martin F."/>
            <person name="Perotto S."/>
        </authorList>
    </citation>
    <scope>NUCLEOTIDE SEQUENCE [LARGE SCALE GENOMIC DNA]</scope>
    <source>
        <strain evidence="22 23">E</strain>
    </source>
</reference>
<dbReference type="GO" id="GO:0000723">
    <property type="term" value="P:telomere maintenance"/>
    <property type="evidence" value="ECO:0007669"/>
    <property type="project" value="InterPro"/>
</dbReference>
<evidence type="ECO:0000256" key="16">
    <source>
        <dbReference type="ARBA" id="ARBA00023242"/>
    </source>
</evidence>
<dbReference type="Pfam" id="PF02037">
    <property type="entry name" value="SAP"/>
    <property type="match status" value="1"/>
</dbReference>
<dbReference type="InParanoid" id="A0A2J6STJ4"/>
<dbReference type="GO" id="GO:0006303">
    <property type="term" value="P:double-strand break repair via nonhomologous end joining"/>
    <property type="evidence" value="ECO:0007669"/>
    <property type="project" value="InterPro"/>
</dbReference>
<dbReference type="InterPro" id="IPR005160">
    <property type="entry name" value="Ku_C"/>
</dbReference>
<dbReference type="GO" id="GO:0043564">
    <property type="term" value="C:Ku70:Ku80 complex"/>
    <property type="evidence" value="ECO:0007669"/>
    <property type="project" value="InterPro"/>
</dbReference>
<keyword evidence="9" id="KW-0378">Hydrolase</keyword>
<feature type="compositionally biased region" description="Basic and acidic residues" evidence="20">
    <location>
        <begin position="1"/>
        <end position="10"/>
    </location>
</feature>
<dbReference type="GO" id="GO:0000781">
    <property type="term" value="C:chromosome, telomeric region"/>
    <property type="evidence" value="ECO:0007669"/>
    <property type="project" value="UniProtKB-SubCell"/>
</dbReference>
<evidence type="ECO:0000256" key="19">
    <source>
        <dbReference type="ARBA" id="ARBA00047995"/>
    </source>
</evidence>
<keyword evidence="8" id="KW-0227">DNA damage</keyword>
<keyword evidence="6" id="KW-0158">Chromosome</keyword>
<dbReference type="SMART" id="SM00559">
    <property type="entry name" value="Ku78"/>
    <property type="match status" value="1"/>
</dbReference>
<dbReference type="Pfam" id="PF03730">
    <property type="entry name" value="Ku_C"/>
    <property type="match status" value="1"/>
</dbReference>
<dbReference type="FunFam" id="2.40.290.10:FF:000001">
    <property type="entry name" value="X-ray repair cross complementing 6"/>
    <property type="match status" value="1"/>
</dbReference>
<keyword evidence="13 22" id="KW-0238">DNA-binding</keyword>
<evidence type="ECO:0000259" key="21">
    <source>
        <dbReference type="PROSITE" id="PS50800"/>
    </source>
</evidence>
<evidence type="ECO:0000256" key="2">
    <source>
        <dbReference type="ARBA" id="ARBA00004574"/>
    </source>
</evidence>
<dbReference type="EC" id="3.6.4.12" evidence="4"/>
<keyword evidence="11" id="KW-0067">ATP-binding</keyword>
<feature type="region of interest" description="Disordered" evidence="20">
    <location>
        <begin position="577"/>
        <end position="599"/>
    </location>
</feature>
<feature type="region of interest" description="Disordered" evidence="20">
    <location>
        <begin position="37"/>
        <end position="57"/>
    </location>
</feature>
<dbReference type="InterPro" id="IPR027388">
    <property type="entry name" value="Ku70_bridge/pillars_dom_sf"/>
</dbReference>
<evidence type="ECO:0000256" key="9">
    <source>
        <dbReference type="ARBA" id="ARBA00022801"/>
    </source>
</evidence>
<dbReference type="STRING" id="1095630.A0A2J6STJ4"/>
<evidence type="ECO:0000256" key="11">
    <source>
        <dbReference type="ARBA" id="ARBA00022840"/>
    </source>
</evidence>
<dbReference type="InterPro" id="IPR036361">
    <property type="entry name" value="SAP_dom_sf"/>
</dbReference>
<dbReference type="Gene3D" id="3.40.50.410">
    <property type="entry name" value="von Willebrand factor, type A domain"/>
    <property type="match status" value="1"/>
</dbReference>
<dbReference type="RefSeq" id="XP_024730971.1">
    <property type="nucleotide sequence ID" value="XM_024886032.1"/>
</dbReference>
<dbReference type="PIRSF" id="PIRSF003033">
    <property type="entry name" value="Ku70"/>
    <property type="match status" value="1"/>
</dbReference>
<name>A0A2J6STJ4_9HELO</name>
<dbReference type="Gene3D" id="1.10.720.30">
    <property type="entry name" value="SAP domain"/>
    <property type="match status" value="1"/>
</dbReference>
<dbReference type="InterPro" id="IPR003034">
    <property type="entry name" value="SAP_dom"/>
</dbReference>
<evidence type="ECO:0000256" key="14">
    <source>
        <dbReference type="ARBA" id="ARBA00023172"/>
    </source>
</evidence>
<comment type="catalytic activity">
    <reaction evidence="19">
        <text>ATP + H2O = ADP + phosphate + H(+)</text>
        <dbReference type="Rhea" id="RHEA:13065"/>
        <dbReference type="ChEBI" id="CHEBI:15377"/>
        <dbReference type="ChEBI" id="CHEBI:15378"/>
        <dbReference type="ChEBI" id="CHEBI:30616"/>
        <dbReference type="ChEBI" id="CHEBI:43474"/>
        <dbReference type="ChEBI" id="CHEBI:456216"/>
        <dbReference type="EC" id="3.6.4.12"/>
    </reaction>
</comment>
<evidence type="ECO:0000256" key="12">
    <source>
        <dbReference type="ARBA" id="ARBA00022895"/>
    </source>
</evidence>
<evidence type="ECO:0000256" key="13">
    <source>
        <dbReference type="ARBA" id="ARBA00023125"/>
    </source>
</evidence>
<dbReference type="SMART" id="SM00513">
    <property type="entry name" value="SAP"/>
    <property type="match status" value="1"/>
</dbReference>
<dbReference type="PANTHER" id="PTHR12604">
    <property type="entry name" value="KU AUTOANTIGEN DNA HELICASE"/>
    <property type="match status" value="1"/>
</dbReference>
<proteinExistence type="inferred from homology"/>
<dbReference type="InterPro" id="IPR005161">
    <property type="entry name" value="Ku_N"/>
</dbReference>
<keyword evidence="15" id="KW-0234">DNA repair</keyword>
<feature type="region of interest" description="Disordered" evidence="20">
    <location>
        <begin position="1"/>
        <end position="24"/>
    </location>
</feature>
<dbReference type="InterPro" id="IPR006164">
    <property type="entry name" value="DNA_bd_Ku70/Ku80"/>
</dbReference>
<dbReference type="SUPFAM" id="SSF53300">
    <property type="entry name" value="vWA-like"/>
    <property type="match status" value="1"/>
</dbReference>
<feature type="compositionally biased region" description="Basic and acidic residues" evidence="20">
    <location>
        <begin position="48"/>
        <end position="57"/>
    </location>
</feature>
<keyword evidence="23" id="KW-1185">Reference proteome</keyword>
<sequence>MADSKEPWKGEEEEEEEELDETNYIAQKDAVLFAIDVSESMLAPPPPSDDKKAEKDSPTTAAIKCAYQIMQQRIISNPKDMIGVLLFGTEQSKFQDEDENSRGGLQYPHCYLLSDLNIPAAEDVKTLRGVVQQDEEFKDLLVPTKEPVSMSNMLFCANQIFTTRTPNFGSRRLFIITDKDDPHASDKNARSQAQVRAKDLYDLGVVIELFPISHPDHEFGRSKFYDDIIYRDPAAGEDLDVGPSNFKSSGSDGISLLSNLISDINSKQVAKRALFSNLPFEIGKDFTISVKGYNLLQKQERARKGYVYLDGETKQYVEGETAKFTEDSVRQVEKIEIKKAYKFGGSQVLFTEEEMKQLKTFGSPVLRIIGFKPQSMLPFWAAIKKSTFIYPSEEHYIGSTRVFSALWQKLTKDKKMGVAWYIARSNAAPVLVAILPSEERASDTTKVPIIPAGLWLYQLPFLDDKRDLTPQQKPLVAPDVLIDEMRKVVQQLQLPKAIYDPSKYPNPSLQWHYKILQALALDEELPDQPEDKTVPKFRQIDKRAGEYINKWGEILDKEFREYQKEHYGGIDGTKLKRARVDSEEPPKKKVKPAHSGQTLDGMSVSELKNVVGTKGLSKFTMQELKDLLSAKGLDAKGKKADLVERVEQWIEDN</sequence>
<evidence type="ECO:0000256" key="7">
    <source>
        <dbReference type="ARBA" id="ARBA00022741"/>
    </source>
</evidence>
<keyword evidence="12" id="KW-0779">Telomere</keyword>
<dbReference type="Proteomes" id="UP000235371">
    <property type="component" value="Unassembled WGS sequence"/>
</dbReference>
<evidence type="ECO:0000313" key="23">
    <source>
        <dbReference type="Proteomes" id="UP000235371"/>
    </source>
</evidence>
<keyword evidence="7" id="KW-0547">Nucleotide-binding</keyword>
<dbReference type="GO" id="GO:0016787">
    <property type="term" value="F:hydrolase activity"/>
    <property type="evidence" value="ECO:0007669"/>
    <property type="project" value="UniProtKB-KW"/>
</dbReference>
<dbReference type="Gene3D" id="4.10.970.10">
    <property type="entry name" value="Ku70, bridge and pillars"/>
    <property type="match status" value="1"/>
</dbReference>
<evidence type="ECO:0000256" key="1">
    <source>
        <dbReference type="ARBA" id="ARBA00004123"/>
    </source>
</evidence>
<dbReference type="SUPFAM" id="SSF68906">
    <property type="entry name" value="SAP domain"/>
    <property type="match status" value="1"/>
</dbReference>
<dbReference type="GO" id="GO:0006310">
    <property type="term" value="P:DNA recombination"/>
    <property type="evidence" value="ECO:0007669"/>
    <property type="project" value="UniProtKB-KW"/>
</dbReference>
<protein>
    <recommendedName>
        <fullName evidence="5">ATP-dependent DNA helicase II subunit 1</fullName>
        <ecNumber evidence="4">3.6.4.12</ecNumber>
    </recommendedName>
    <alternativeName>
        <fullName evidence="18">ATP-dependent DNA helicase II subunit Ku70</fullName>
    </alternativeName>
</protein>
<dbReference type="CDD" id="cd01458">
    <property type="entry name" value="vWA_ku"/>
    <property type="match status" value="1"/>
</dbReference>
<dbReference type="GO" id="GO:0042162">
    <property type="term" value="F:telomeric DNA binding"/>
    <property type="evidence" value="ECO:0007669"/>
    <property type="project" value="InterPro"/>
</dbReference>
<comment type="function">
    <text evidence="17">Single-stranded DNA-dependent ATP-dependent helicase. Involved in non-homologous end joining (NHEJ) DNA double strand break repair. DNA-binding is sequence-independent but has a high affinity to nicks in double-stranded DNA and to the ends of duplex DNA. Binds to naturally occurring chromosomal ends, and therefore provides chromosomal end protection. Required also for telomere recombination to repair telomeric ends in the absence of telomerase. KU70, of the KU70/KU80 heterodimer, binds to the stem loop of TLC1, the RNA component of telomerase. Involved in telomere maintenance. Interacts with telomeric repeats and subtelomeric sequences thereby controlling telomere length and protecting against subtelomeric rearrangement. Maintains telomeric chromatin, which is involved in silencing the expression of genes located at the telomere. Required for mating-type switching.</text>
</comment>
<comment type="similarity">
    <text evidence="3">Belongs to the ku70 family.</text>
</comment>
<feature type="domain" description="SAP" evidence="21">
    <location>
        <begin position="616"/>
        <end position="650"/>
    </location>
</feature>
<dbReference type="Gene3D" id="2.40.290.10">
    <property type="match status" value="1"/>
</dbReference>
<evidence type="ECO:0000256" key="8">
    <source>
        <dbReference type="ARBA" id="ARBA00022763"/>
    </source>
</evidence>
<dbReference type="FunFam" id="1.10.1600.10:FF:000004">
    <property type="entry name" value="ATP-dependent DNA helicase II subunit 1"/>
    <property type="match status" value="1"/>
</dbReference>
<keyword evidence="14" id="KW-0233">DNA recombination</keyword>
<dbReference type="OrthoDB" id="3249161at2759"/>
<dbReference type="GeneID" id="36594109"/>
<dbReference type="GO" id="GO:0003684">
    <property type="term" value="F:damaged DNA binding"/>
    <property type="evidence" value="ECO:0007669"/>
    <property type="project" value="InterPro"/>
</dbReference>
<keyword evidence="16" id="KW-0539">Nucleus</keyword>
<dbReference type="PANTHER" id="PTHR12604:SF2">
    <property type="entry name" value="X-RAY REPAIR CROSS-COMPLEMENTING PROTEIN 6"/>
    <property type="match status" value="1"/>
</dbReference>
<dbReference type="GO" id="GO:0003678">
    <property type="term" value="F:DNA helicase activity"/>
    <property type="evidence" value="ECO:0007669"/>
    <property type="project" value="UniProtKB-EC"/>
</dbReference>
<feature type="compositionally biased region" description="Basic and acidic residues" evidence="20">
    <location>
        <begin position="578"/>
        <end position="587"/>
    </location>
</feature>
<dbReference type="InterPro" id="IPR047087">
    <property type="entry name" value="KU70_core_dom"/>
</dbReference>
<comment type="subcellular location">
    <subcellularLocation>
        <location evidence="2">Chromosome</location>
        <location evidence="2">Telomere</location>
    </subcellularLocation>
    <subcellularLocation>
        <location evidence="1">Nucleus</location>
    </subcellularLocation>
</comment>
<evidence type="ECO:0000256" key="15">
    <source>
        <dbReference type="ARBA" id="ARBA00023204"/>
    </source>
</evidence>
<evidence type="ECO:0000256" key="10">
    <source>
        <dbReference type="ARBA" id="ARBA00022806"/>
    </source>
</evidence>
<feature type="compositionally biased region" description="Acidic residues" evidence="20">
    <location>
        <begin position="11"/>
        <end position="21"/>
    </location>
</feature>
<dbReference type="FunCoup" id="A0A2J6STJ4">
    <property type="interactions" value="673"/>
</dbReference>
<dbReference type="AlphaFoldDB" id="A0A2J6STJ4"/>
<keyword evidence="10" id="KW-0347">Helicase</keyword>
<dbReference type="SUPFAM" id="SSF100939">
    <property type="entry name" value="SPOC domain-like"/>
    <property type="match status" value="1"/>
</dbReference>
<evidence type="ECO:0000256" key="18">
    <source>
        <dbReference type="ARBA" id="ARBA00031811"/>
    </source>
</evidence>
<gene>
    <name evidence="22" type="ORF">K444DRAFT_655690</name>
</gene>
<dbReference type="InterPro" id="IPR036465">
    <property type="entry name" value="vWFA_dom_sf"/>
</dbReference>
<evidence type="ECO:0000256" key="20">
    <source>
        <dbReference type="SAM" id="MobiDB-lite"/>
    </source>
</evidence>
<dbReference type="GO" id="GO:0003690">
    <property type="term" value="F:double-stranded DNA binding"/>
    <property type="evidence" value="ECO:0007669"/>
    <property type="project" value="TreeGrafter"/>
</dbReference>
<evidence type="ECO:0000256" key="17">
    <source>
        <dbReference type="ARBA" id="ARBA00024890"/>
    </source>
</evidence>
<evidence type="ECO:0000256" key="4">
    <source>
        <dbReference type="ARBA" id="ARBA00012551"/>
    </source>
</evidence>
<accession>A0A2J6STJ4</accession>
<dbReference type="Pfam" id="PF02735">
    <property type="entry name" value="Ku"/>
    <property type="match status" value="1"/>
</dbReference>
<evidence type="ECO:0000256" key="6">
    <source>
        <dbReference type="ARBA" id="ARBA00022454"/>
    </source>
</evidence>
<dbReference type="NCBIfam" id="TIGR00578">
    <property type="entry name" value="ku70"/>
    <property type="match status" value="1"/>
</dbReference>
<dbReference type="FunFam" id="3.40.50.410:FF:000071">
    <property type="entry name" value="ATP-dependent DNA helicase II subunit 1"/>
    <property type="match status" value="1"/>
</dbReference>
<dbReference type="GO" id="GO:0005524">
    <property type="term" value="F:ATP binding"/>
    <property type="evidence" value="ECO:0007669"/>
    <property type="project" value="UniProtKB-KW"/>
</dbReference>
<dbReference type="PROSITE" id="PS50800">
    <property type="entry name" value="SAP"/>
    <property type="match status" value="1"/>
</dbReference>
<organism evidence="22 23">
    <name type="scientific">Hyaloscypha bicolor E</name>
    <dbReference type="NCBI Taxonomy" id="1095630"/>
    <lineage>
        <taxon>Eukaryota</taxon>
        <taxon>Fungi</taxon>
        <taxon>Dikarya</taxon>
        <taxon>Ascomycota</taxon>
        <taxon>Pezizomycotina</taxon>
        <taxon>Leotiomycetes</taxon>
        <taxon>Helotiales</taxon>
        <taxon>Hyaloscyphaceae</taxon>
        <taxon>Hyaloscypha</taxon>
        <taxon>Hyaloscypha bicolor</taxon>
    </lineage>
</organism>
<dbReference type="EMBL" id="KZ613866">
    <property type="protein sequence ID" value="PMD54067.1"/>
    <property type="molecule type" value="Genomic_DNA"/>
</dbReference>